<dbReference type="InterPro" id="IPR013159">
    <property type="entry name" value="DnaA_C"/>
</dbReference>
<dbReference type="InterPro" id="IPR003593">
    <property type="entry name" value="AAA+_ATPase"/>
</dbReference>
<dbReference type="NCBIfam" id="NF010686">
    <property type="entry name" value="PRK14086.1"/>
    <property type="match status" value="1"/>
</dbReference>
<dbReference type="GO" id="GO:0003688">
    <property type="term" value="F:DNA replication origin binding"/>
    <property type="evidence" value="ECO:0007669"/>
    <property type="project" value="UniProtKB-UniRule"/>
</dbReference>
<feature type="region of interest" description="Domain I, interacts with DnaA modulators" evidence="8">
    <location>
        <begin position="1"/>
        <end position="162"/>
    </location>
</feature>
<feature type="compositionally biased region" description="Gly residues" evidence="12">
    <location>
        <begin position="126"/>
        <end position="143"/>
    </location>
</feature>
<feature type="compositionally biased region" description="Acidic residues" evidence="12">
    <location>
        <begin position="146"/>
        <end position="156"/>
    </location>
</feature>
<comment type="caution">
    <text evidence="8">Lacks conserved residue(s) required for the propagation of feature annotation.</text>
</comment>
<dbReference type="GO" id="GO:0008289">
    <property type="term" value="F:lipid binding"/>
    <property type="evidence" value="ECO:0007669"/>
    <property type="project" value="UniProtKB-KW"/>
</dbReference>
<dbReference type="SMART" id="SM00382">
    <property type="entry name" value="AAA"/>
    <property type="match status" value="1"/>
</dbReference>
<keyword evidence="16" id="KW-1185">Reference proteome</keyword>
<dbReference type="FunFam" id="1.10.8.60:FF:000003">
    <property type="entry name" value="Chromosomal replication initiator protein DnaA"/>
    <property type="match status" value="1"/>
</dbReference>
<dbReference type="HAMAP" id="MF_00377">
    <property type="entry name" value="DnaA_bact"/>
    <property type="match status" value="1"/>
</dbReference>
<dbReference type="PANTHER" id="PTHR30050">
    <property type="entry name" value="CHROMOSOMAL REPLICATION INITIATOR PROTEIN DNAA"/>
    <property type="match status" value="1"/>
</dbReference>
<name>A0A5B2XLU5_9PSEU</name>
<feature type="binding site" evidence="8">
    <location>
        <position position="240"/>
    </location>
    <ligand>
        <name>ATP</name>
        <dbReference type="ChEBI" id="CHEBI:30616"/>
    </ligand>
</feature>
<dbReference type="Gene3D" id="1.10.1750.10">
    <property type="match status" value="1"/>
</dbReference>
<dbReference type="SMART" id="SM00760">
    <property type="entry name" value="Bac_DnaA_C"/>
    <property type="match status" value="1"/>
</dbReference>
<comment type="subcellular location">
    <subcellularLocation>
        <location evidence="8">Cytoplasm</location>
    </subcellularLocation>
</comment>
<feature type="domain" description="Chromosomal replication initiator DnaA C-terminal" evidence="14">
    <location>
        <begin position="439"/>
        <end position="508"/>
    </location>
</feature>
<organism evidence="15 16">
    <name type="scientific">Solihabitans fulvus</name>
    <dbReference type="NCBI Taxonomy" id="1892852"/>
    <lineage>
        <taxon>Bacteria</taxon>
        <taxon>Bacillati</taxon>
        <taxon>Actinomycetota</taxon>
        <taxon>Actinomycetes</taxon>
        <taxon>Pseudonocardiales</taxon>
        <taxon>Pseudonocardiaceae</taxon>
        <taxon>Solihabitans</taxon>
    </lineage>
</organism>
<evidence type="ECO:0000256" key="4">
    <source>
        <dbReference type="ARBA" id="ARBA00022741"/>
    </source>
</evidence>
<evidence type="ECO:0000256" key="3">
    <source>
        <dbReference type="ARBA" id="ARBA00022705"/>
    </source>
</evidence>
<keyword evidence="4 8" id="KW-0547">Nucleotide-binding</keyword>
<comment type="function">
    <text evidence="8 10">Plays an essential role in the initiation and regulation of chromosomal replication. ATP-DnaA binds to the origin of replication (oriC) to initiate formation of the DNA replication initiation complex once per cell cycle. Binds the DnaA box (a 9 base pair repeat at the origin) and separates the double-stranded (ds)DNA. Forms a right-handed helical filament on oriC DNA; dsDNA binds to the exterior of the filament while single-stranded (ss)DNA is stabiized in the filament's interior. The ATP-DnaA-oriC complex binds and stabilizes one strand of the AT-rich DNA unwinding element (DUE), permitting loading of DNA polymerase. After initiation quickly degrades to an ADP-DnaA complex that is not apt for DNA replication. Binds acidic phospholipids.</text>
</comment>
<evidence type="ECO:0000256" key="8">
    <source>
        <dbReference type="HAMAP-Rule" id="MF_00377"/>
    </source>
</evidence>
<evidence type="ECO:0000256" key="11">
    <source>
        <dbReference type="RuleBase" id="RU004227"/>
    </source>
</evidence>
<gene>
    <name evidence="8 15" type="primary">dnaA</name>
    <name evidence="15" type="ORF">F0L68_09755</name>
</gene>
<protein>
    <recommendedName>
        <fullName evidence="8 9">Chromosomal replication initiator protein DnaA</fullName>
    </recommendedName>
</protein>
<dbReference type="PANTHER" id="PTHR30050:SF2">
    <property type="entry name" value="CHROMOSOMAL REPLICATION INITIATOR PROTEIN DNAA"/>
    <property type="match status" value="1"/>
</dbReference>
<keyword evidence="2 8" id="KW-0963">Cytoplasm</keyword>
<dbReference type="PROSITE" id="PS01008">
    <property type="entry name" value="DNAA"/>
    <property type="match status" value="1"/>
</dbReference>
<evidence type="ECO:0000256" key="9">
    <source>
        <dbReference type="NCBIfam" id="TIGR00362"/>
    </source>
</evidence>
<dbReference type="CDD" id="cd06571">
    <property type="entry name" value="Bac_DnaA_C"/>
    <property type="match status" value="1"/>
</dbReference>
<dbReference type="CDD" id="cd00009">
    <property type="entry name" value="AAA"/>
    <property type="match status" value="1"/>
</dbReference>
<keyword evidence="5 8" id="KW-0067">ATP-binding</keyword>
<dbReference type="RefSeq" id="WP_149849164.1">
    <property type="nucleotide sequence ID" value="NZ_VUOB01000015.1"/>
</dbReference>
<feature type="region of interest" description="Domain IV, binds dsDNA" evidence="8">
    <location>
        <begin position="411"/>
        <end position="537"/>
    </location>
</feature>
<evidence type="ECO:0000256" key="12">
    <source>
        <dbReference type="SAM" id="MobiDB-lite"/>
    </source>
</evidence>
<feature type="binding site" evidence="8">
    <location>
        <position position="242"/>
    </location>
    <ligand>
        <name>ATP</name>
        <dbReference type="ChEBI" id="CHEBI:30616"/>
    </ligand>
</feature>
<keyword evidence="6 8" id="KW-0446">Lipid-binding</keyword>
<keyword evidence="3 8" id="KW-0235">DNA replication</keyword>
<evidence type="ECO:0000313" key="16">
    <source>
        <dbReference type="Proteomes" id="UP000323454"/>
    </source>
</evidence>
<dbReference type="InterPro" id="IPR038454">
    <property type="entry name" value="DnaA_N_sf"/>
</dbReference>
<accession>A0A5B2XLU5</accession>
<dbReference type="Gene3D" id="3.40.50.300">
    <property type="entry name" value="P-loop containing nucleotide triphosphate hydrolases"/>
    <property type="match status" value="1"/>
</dbReference>
<dbReference type="Gene3D" id="3.30.300.180">
    <property type="match status" value="1"/>
</dbReference>
<dbReference type="SUPFAM" id="SSF48295">
    <property type="entry name" value="TrpR-like"/>
    <property type="match status" value="1"/>
</dbReference>
<feature type="region of interest" description="Disordered" evidence="12">
    <location>
        <begin position="125"/>
        <end position="156"/>
    </location>
</feature>
<dbReference type="GO" id="GO:0005524">
    <property type="term" value="F:ATP binding"/>
    <property type="evidence" value="ECO:0007669"/>
    <property type="project" value="UniProtKB-UniRule"/>
</dbReference>
<evidence type="ECO:0000313" key="15">
    <source>
        <dbReference type="EMBL" id="KAA2263752.1"/>
    </source>
</evidence>
<feature type="binding site" evidence="8">
    <location>
        <position position="238"/>
    </location>
    <ligand>
        <name>ATP</name>
        <dbReference type="ChEBI" id="CHEBI:30616"/>
    </ligand>
</feature>
<dbReference type="SUPFAM" id="SSF52540">
    <property type="entry name" value="P-loop containing nucleoside triphosphate hydrolases"/>
    <property type="match status" value="1"/>
</dbReference>
<comment type="domain">
    <text evidence="8">Domain I is involved in oligomerization and binding regulators, domain II is flexibile and of varying length in different bacteria, domain III forms the AAA+ region, while domain IV binds dsDNA.</text>
</comment>
<feature type="region of interest" description="Domain III, AAA+ region" evidence="8">
    <location>
        <begin position="194"/>
        <end position="410"/>
    </location>
</feature>
<feature type="region of interest" description="Disordered" evidence="12">
    <location>
        <begin position="172"/>
        <end position="193"/>
    </location>
</feature>
<evidence type="ECO:0000256" key="10">
    <source>
        <dbReference type="RuleBase" id="RU000577"/>
    </source>
</evidence>
<dbReference type="InterPro" id="IPR018312">
    <property type="entry name" value="Chromosome_initiator_DnaA_CS"/>
</dbReference>
<dbReference type="GO" id="GO:0006275">
    <property type="term" value="P:regulation of DNA replication"/>
    <property type="evidence" value="ECO:0007669"/>
    <property type="project" value="UniProtKB-UniRule"/>
</dbReference>
<dbReference type="Gene3D" id="1.10.8.60">
    <property type="match status" value="1"/>
</dbReference>
<dbReference type="Pfam" id="PF00308">
    <property type="entry name" value="Bac_DnaA"/>
    <property type="match status" value="1"/>
</dbReference>
<dbReference type="GO" id="GO:0006270">
    <property type="term" value="P:DNA replication initiation"/>
    <property type="evidence" value="ECO:0007669"/>
    <property type="project" value="UniProtKB-UniRule"/>
</dbReference>
<dbReference type="EMBL" id="VUOB01000015">
    <property type="protein sequence ID" value="KAA2263752.1"/>
    <property type="molecule type" value="Genomic_DNA"/>
</dbReference>
<proteinExistence type="inferred from homology"/>
<dbReference type="InterPro" id="IPR010921">
    <property type="entry name" value="Trp_repressor/repl_initiator"/>
</dbReference>
<dbReference type="NCBIfam" id="TIGR00362">
    <property type="entry name" value="DnaA"/>
    <property type="match status" value="1"/>
</dbReference>
<sequence length="537" mass="59171">MSDHQTDLGLVWAQVVLELSAGTLSPQQRAWMRVTRPIGLLDGTALLAAPSDFAKEAIERALREPITDALSRRLGRAVSLAVKVDSPELVPTPAPVGASMTPVGPPDLGRNFSAPMPPQDVVVGQVGQGGPGTGGQVGPGGAAGSDEADTEDEVDEEREALATVHEIWPTFSGTAPASGSPFTKPAHPPSAHSRLNEKYTFETFVIGASNRFAHAAAVAVAEAPARAYNPLFIWGESGLGKTHLLHAVGHYAQRLFPGMRVRYVSTEEFTNDFINSLRDDRKVAFQRRYRDIDVLLVDDIQFLEGKEGTQEEFFHTFNTLHNANKQIVVSSDRPPKRLETLEDRLRTRFEWGLITDIQPPELETRIAILRKKAAQDRLAAPAEVLEFIAARIERNIRELEGALIRVTAFASLNRQPVDVQLAEIVLRDLIPDSHAPEITAPTIMAVTAEFFSVSIDDLCGPSKTKALAQARQISMYLCRELTDLSLPKIGQTFGGRDHTTVMYADKKIRKEMAERRKIYDQVQELTSRIKQRARKLS</sequence>
<comment type="caution">
    <text evidence="15">The sequence shown here is derived from an EMBL/GenBank/DDBJ whole genome shotgun (WGS) entry which is preliminary data.</text>
</comment>
<evidence type="ECO:0000259" key="13">
    <source>
        <dbReference type="SMART" id="SM00382"/>
    </source>
</evidence>
<dbReference type="FunFam" id="3.40.50.300:FF:000150">
    <property type="entry name" value="Chromosomal replication initiator protein DnaA"/>
    <property type="match status" value="1"/>
</dbReference>
<dbReference type="GO" id="GO:0005737">
    <property type="term" value="C:cytoplasm"/>
    <property type="evidence" value="ECO:0007669"/>
    <property type="project" value="UniProtKB-SubCell"/>
</dbReference>
<feature type="domain" description="AAA+ ATPase" evidence="13">
    <location>
        <begin position="227"/>
        <end position="355"/>
    </location>
</feature>
<keyword evidence="7 8" id="KW-0238">DNA-binding</keyword>
<dbReference type="GO" id="GO:0005886">
    <property type="term" value="C:plasma membrane"/>
    <property type="evidence" value="ECO:0007669"/>
    <property type="project" value="TreeGrafter"/>
</dbReference>
<evidence type="ECO:0000256" key="5">
    <source>
        <dbReference type="ARBA" id="ARBA00022840"/>
    </source>
</evidence>
<dbReference type="InterPro" id="IPR020591">
    <property type="entry name" value="Chromosome_initiator_DnaA-like"/>
</dbReference>
<evidence type="ECO:0000256" key="6">
    <source>
        <dbReference type="ARBA" id="ARBA00023121"/>
    </source>
</evidence>
<evidence type="ECO:0000256" key="7">
    <source>
        <dbReference type="ARBA" id="ARBA00023125"/>
    </source>
</evidence>
<feature type="binding site" evidence="8">
    <location>
        <position position="241"/>
    </location>
    <ligand>
        <name>ATP</name>
        <dbReference type="ChEBI" id="CHEBI:30616"/>
    </ligand>
</feature>
<comment type="subunit">
    <text evidence="8">Oligomerizes as a right-handed, spiral filament on DNA at oriC.</text>
</comment>
<evidence type="ECO:0000259" key="14">
    <source>
        <dbReference type="SMART" id="SM00760"/>
    </source>
</evidence>
<dbReference type="PRINTS" id="PR00051">
    <property type="entry name" value="DNAA"/>
</dbReference>
<reference evidence="15 16" key="2">
    <citation type="submission" date="2019-09" db="EMBL/GenBank/DDBJ databases">
        <authorList>
            <person name="Jin C."/>
        </authorList>
    </citation>
    <scope>NUCLEOTIDE SEQUENCE [LARGE SCALE GENOMIC DNA]</scope>
    <source>
        <strain evidence="15 16">AN110305</strain>
    </source>
</reference>
<evidence type="ECO:0000256" key="1">
    <source>
        <dbReference type="ARBA" id="ARBA00006583"/>
    </source>
</evidence>
<dbReference type="AlphaFoldDB" id="A0A5B2XLU5"/>
<dbReference type="FunFam" id="1.10.1750.10:FF:000002">
    <property type="entry name" value="Chromosomal replication initiator protein DnaA"/>
    <property type="match status" value="1"/>
</dbReference>
<reference evidence="15 16" key="1">
    <citation type="submission" date="2019-09" db="EMBL/GenBank/DDBJ databases">
        <title>Goodfellowia gen. nov., a new genus of the Pseudonocardineae related to Actinoalloteichus, containing Goodfellowia coeruleoviolacea gen. nov., comb. nov. gen. nov., comb. nov.</title>
        <authorList>
            <person name="Labeda D."/>
        </authorList>
    </citation>
    <scope>NUCLEOTIDE SEQUENCE [LARGE SCALE GENOMIC DNA]</scope>
    <source>
        <strain evidence="15 16">AN110305</strain>
    </source>
</reference>
<comment type="similarity">
    <text evidence="1 8 11">Belongs to the DnaA family.</text>
</comment>
<dbReference type="OrthoDB" id="9807019at2"/>
<dbReference type="InterPro" id="IPR013317">
    <property type="entry name" value="DnaA_dom"/>
</dbReference>
<dbReference type="Proteomes" id="UP000323454">
    <property type="component" value="Unassembled WGS sequence"/>
</dbReference>
<feature type="compositionally biased region" description="Polar residues" evidence="12">
    <location>
        <begin position="172"/>
        <end position="181"/>
    </location>
</feature>
<evidence type="ECO:0000256" key="2">
    <source>
        <dbReference type="ARBA" id="ARBA00022490"/>
    </source>
</evidence>
<dbReference type="InterPro" id="IPR027417">
    <property type="entry name" value="P-loop_NTPase"/>
</dbReference>
<dbReference type="InterPro" id="IPR001957">
    <property type="entry name" value="Chromosome_initiator_DnaA"/>
</dbReference>
<dbReference type="Pfam" id="PF08299">
    <property type="entry name" value="Bac_DnaA_C"/>
    <property type="match status" value="1"/>
</dbReference>